<name>A0A8S1NC26_9CILI</name>
<protein>
    <submittedName>
        <fullName evidence="1">Uncharacterized protein</fullName>
    </submittedName>
</protein>
<dbReference type="Proteomes" id="UP000692954">
    <property type="component" value="Unassembled WGS sequence"/>
</dbReference>
<reference evidence="1" key="1">
    <citation type="submission" date="2021-01" db="EMBL/GenBank/DDBJ databases">
        <authorList>
            <consortium name="Genoscope - CEA"/>
            <person name="William W."/>
        </authorList>
    </citation>
    <scope>NUCLEOTIDE SEQUENCE</scope>
</reference>
<accession>A0A8S1NC26</accession>
<organism evidence="1 2">
    <name type="scientific">Paramecium sonneborni</name>
    <dbReference type="NCBI Taxonomy" id="65129"/>
    <lineage>
        <taxon>Eukaryota</taxon>
        <taxon>Sar</taxon>
        <taxon>Alveolata</taxon>
        <taxon>Ciliophora</taxon>
        <taxon>Intramacronucleata</taxon>
        <taxon>Oligohymenophorea</taxon>
        <taxon>Peniculida</taxon>
        <taxon>Parameciidae</taxon>
        <taxon>Paramecium</taxon>
    </lineage>
</organism>
<evidence type="ECO:0000313" key="2">
    <source>
        <dbReference type="Proteomes" id="UP000692954"/>
    </source>
</evidence>
<gene>
    <name evidence="1" type="ORF">PSON_ATCC_30995.1.T0560079</name>
</gene>
<evidence type="ECO:0000313" key="1">
    <source>
        <dbReference type="EMBL" id="CAD8090567.1"/>
    </source>
</evidence>
<keyword evidence="2" id="KW-1185">Reference proteome</keyword>
<sequence length="143" mass="17228">MQHDGKVIYKFKKYSKEVSKFASSGFLYVTGSRRKFKKQLIISDLDIRNPGFKLNFFDIQILLQDQRQIRKHKFYINKYSSDLNSHWFQQQCSLNIQFIKEFICRIINRFFMISICCAFNQTGDKIIVVNNYKTFSIFQFYPI</sequence>
<comment type="caution">
    <text evidence="1">The sequence shown here is derived from an EMBL/GenBank/DDBJ whole genome shotgun (WGS) entry which is preliminary data.</text>
</comment>
<dbReference type="EMBL" id="CAJJDN010000056">
    <property type="protein sequence ID" value="CAD8090567.1"/>
    <property type="molecule type" value="Genomic_DNA"/>
</dbReference>
<proteinExistence type="predicted"/>
<dbReference type="AlphaFoldDB" id="A0A8S1NC26"/>